<sequence length="175" mass="19126">MPPAPEPDCWLHDDVVVRPSPIAGEGLFARAPIAAGTAVSRLGGELVTWPQLQELLREAATRPGRPYVDTITVTGALHLVLPPGNRNGKGNHGCDPNLWWVDAYTLVARRDIRAGEELTNDYGTSTASPDFVMPCRCGSPLCRGEVTGNDWRRPELRHRYGGHWVPALTALIDED</sequence>
<dbReference type="Proteomes" id="UP000660611">
    <property type="component" value="Unassembled WGS sequence"/>
</dbReference>
<evidence type="ECO:0000313" key="5">
    <source>
        <dbReference type="EMBL" id="GIG48852.1"/>
    </source>
</evidence>
<evidence type="ECO:0000313" key="6">
    <source>
        <dbReference type="Proteomes" id="UP000660611"/>
    </source>
</evidence>
<evidence type="ECO:0000259" key="3">
    <source>
        <dbReference type="PROSITE" id="PS50280"/>
    </source>
</evidence>
<dbReference type="PROSITE" id="PS50280">
    <property type="entry name" value="SET"/>
    <property type="match status" value="1"/>
</dbReference>
<dbReference type="SUPFAM" id="SSF82199">
    <property type="entry name" value="SET domain"/>
    <property type="match status" value="1"/>
</dbReference>
<dbReference type="InterPro" id="IPR003616">
    <property type="entry name" value="Post-SET_dom"/>
</dbReference>
<accession>A0A919UB74</accession>
<evidence type="ECO:0008006" key="7">
    <source>
        <dbReference type="Google" id="ProtNLM"/>
    </source>
</evidence>
<name>A0A919UB74_9ACTN</name>
<dbReference type="Gene3D" id="2.170.270.10">
    <property type="entry name" value="SET domain"/>
    <property type="match status" value="1"/>
</dbReference>
<keyword evidence="2" id="KW-0949">S-adenosyl-L-methionine</keyword>
<dbReference type="SMART" id="SM00317">
    <property type="entry name" value="SET"/>
    <property type="match status" value="1"/>
</dbReference>
<protein>
    <recommendedName>
        <fullName evidence="7">SET domain-containing protein</fullName>
    </recommendedName>
</protein>
<feature type="domain" description="Post-SET" evidence="4">
    <location>
        <begin position="131"/>
        <end position="147"/>
    </location>
</feature>
<dbReference type="Pfam" id="PF00856">
    <property type="entry name" value="SET"/>
    <property type="match status" value="1"/>
</dbReference>
<gene>
    <name evidence="5" type="ORF">Dsi01nite_068930</name>
</gene>
<dbReference type="EMBL" id="BONQ01000109">
    <property type="protein sequence ID" value="GIG48852.1"/>
    <property type="molecule type" value="Genomic_DNA"/>
</dbReference>
<dbReference type="AlphaFoldDB" id="A0A919UB74"/>
<reference evidence="5" key="1">
    <citation type="submission" date="2021-01" db="EMBL/GenBank/DDBJ databases">
        <title>Whole genome shotgun sequence of Dactylosporangium siamense NBRC 106093.</title>
        <authorList>
            <person name="Komaki H."/>
            <person name="Tamura T."/>
        </authorList>
    </citation>
    <scope>NUCLEOTIDE SEQUENCE</scope>
    <source>
        <strain evidence="5">NBRC 106093</strain>
    </source>
</reference>
<organism evidence="5 6">
    <name type="scientific">Dactylosporangium siamense</name>
    <dbReference type="NCBI Taxonomy" id="685454"/>
    <lineage>
        <taxon>Bacteria</taxon>
        <taxon>Bacillati</taxon>
        <taxon>Actinomycetota</taxon>
        <taxon>Actinomycetes</taxon>
        <taxon>Micromonosporales</taxon>
        <taxon>Micromonosporaceae</taxon>
        <taxon>Dactylosporangium</taxon>
    </lineage>
</organism>
<proteinExistence type="predicted"/>
<dbReference type="GO" id="GO:0016740">
    <property type="term" value="F:transferase activity"/>
    <property type="evidence" value="ECO:0007669"/>
    <property type="project" value="UniProtKB-KW"/>
</dbReference>
<dbReference type="RefSeq" id="WP_203850550.1">
    <property type="nucleotide sequence ID" value="NZ_BAAAVW010000020.1"/>
</dbReference>
<comment type="caution">
    <text evidence="5">The sequence shown here is derived from an EMBL/GenBank/DDBJ whole genome shotgun (WGS) entry which is preliminary data.</text>
</comment>
<dbReference type="InterPro" id="IPR046341">
    <property type="entry name" value="SET_dom_sf"/>
</dbReference>
<feature type="domain" description="SET" evidence="3">
    <location>
        <begin position="13"/>
        <end position="123"/>
    </location>
</feature>
<evidence type="ECO:0000256" key="1">
    <source>
        <dbReference type="ARBA" id="ARBA00022679"/>
    </source>
</evidence>
<evidence type="ECO:0000256" key="2">
    <source>
        <dbReference type="ARBA" id="ARBA00022691"/>
    </source>
</evidence>
<keyword evidence="1" id="KW-0808">Transferase</keyword>
<keyword evidence="6" id="KW-1185">Reference proteome</keyword>
<dbReference type="InterPro" id="IPR001214">
    <property type="entry name" value="SET_dom"/>
</dbReference>
<dbReference type="PROSITE" id="PS50868">
    <property type="entry name" value="POST_SET"/>
    <property type="match status" value="1"/>
</dbReference>
<evidence type="ECO:0000259" key="4">
    <source>
        <dbReference type="PROSITE" id="PS50868"/>
    </source>
</evidence>